<feature type="compositionally biased region" description="Low complexity" evidence="3">
    <location>
        <begin position="304"/>
        <end position="316"/>
    </location>
</feature>
<evidence type="ECO:0000256" key="2">
    <source>
        <dbReference type="SAM" id="Coils"/>
    </source>
</evidence>
<feature type="region of interest" description="Disordered" evidence="3">
    <location>
        <begin position="364"/>
        <end position="396"/>
    </location>
</feature>
<feature type="compositionally biased region" description="Low complexity" evidence="3">
    <location>
        <begin position="127"/>
        <end position="145"/>
    </location>
</feature>
<dbReference type="EMBL" id="BDRX01000049">
    <property type="protein sequence ID" value="GBF94205.1"/>
    <property type="molecule type" value="Genomic_DNA"/>
</dbReference>
<evidence type="ECO:0000256" key="3">
    <source>
        <dbReference type="SAM" id="MobiDB-lite"/>
    </source>
</evidence>
<organism evidence="4 5">
    <name type="scientific">Raphidocelis subcapitata</name>
    <dbReference type="NCBI Taxonomy" id="307507"/>
    <lineage>
        <taxon>Eukaryota</taxon>
        <taxon>Viridiplantae</taxon>
        <taxon>Chlorophyta</taxon>
        <taxon>core chlorophytes</taxon>
        <taxon>Chlorophyceae</taxon>
        <taxon>CS clade</taxon>
        <taxon>Sphaeropleales</taxon>
        <taxon>Selenastraceae</taxon>
        <taxon>Raphidocelis</taxon>
    </lineage>
</organism>
<dbReference type="GO" id="GO:0035493">
    <property type="term" value="P:SNARE complex assembly"/>
    <property type="evidence" value="ECO:0007669"/>
    <property type="project" value="TreeGrafter"/>
</dbReference>
<dbReference type="PANTHER" id="PTHR15157">
    <property type="entry name" value="UV RADIATION RESISTANCE-ASSOCIATED GENE PROTEIN"/>
    <property type="match status" value="1"/>
</dbReference>
<gene>
    <name evidence="4" type="ORF">Rsub_06475</name>
</gene>
<reference evidence="4 5" key="1">
    <citation type="journal article" date="2018" name="Sci. Rep.">
        <title>Raphidocelis subcapitata (=Pseudokirchneriella subcapitata) provides an insight into genome evolution and environmental adaptations in the Sphaeropleales.</title>
        <authorList>
            <person name="Suzuki S."/>
            <person name="Yamaguchi H."/>
            <person name="Nakajima N."/>
            <person name="Kawachi M."/>
        </authorList>
    </citation>
    <scope>NUCLEOTIDE SEQUENCE [LARGE SCALE GENOMIC DNA]</scope>
    <source>
        <strain evidence="4 5">NIES-35</strain>
    </source>
</reference>
<name>A0A2V0PAT7_9CHLO</name>
<keyword evidence="5" id="KW-1185">Reference proteome</keyword>
<dbReference type="Proteomes" id="UP000247498">
    <property type="component" value="Unassembled WGS sequence"/>
</dbReference>
<keyword evidence="1 2" id="KW-0175">Coiled coil</keyword>
<accession>A0A2V0PAT7</accession>
<feature type="region of interest" description="Disordered" evidence="3">
    <location>
        <begin position="295"/>
        <end position="316"/>
    </location>
</feature>
<dbReference type="OrthoDB" id="72772at2759"/>
<dbReference type="GO" id="GO:0005768">
    <property type="term" value="C:endosome"/>
    <property type="evidence" value="ECO:0007669"/>
    <property type="project" value="TreeGrafter"/>
</dbReference>
<evidence type="ECO:0000313" key="5">
    <source>
        <dbReference type="Proteomes" id="UP000247498"/>
    </source>
</evidence>
<protein>
    <submittedName>
        <fullName evidence="4">Uncharacterized protein</fullName>
    </submittedName>
</protein>
<feature type="compositionally biased region" description="Low complexity" evidence="3">
    <location>
        <begin position="948"/>
        <end position="970"/>
    </location>
</feature>
<feature type="compositionally biased region" description="Gly residues" evidence="3">
    <location>
        <begin position="110"/>
        <end position="126"/>
    </location>
</feature>
<feature type="coiled-coil region" evidence="2">
    <location>
        <begin position="440"/>
        <end position="504"/>
    </location>
</feature>
<dbReference type="GO" id="GO:0000323">
    <property type="term" value="C:lytic vacuole"/>
    <property type="evidence" value="ECO:0007669"/>
    <property type="project" value="TreeGrafter"/>
</dbReference>
<dbReference type="GO" id="GO:0000149">
    <property type="term" value="F:SNARE binding"/>
    <property type="evidence" value="ECO:0007669"/>
    <property type="project" value="TreeGrafter"/>
</dbReference>
<feature type="region of interest" description="Disordered" evidence="3">
    <location>
        <begin position="110"/>
        <end position="184"/>
    </location>
</feature>
<feature type="compositionally biased region" description="Low complexity" evidence="3">
    <location>
        <begin position="169"/>
        <end position="183"/>
    </location>
</feature>
<feature type="compositionally biased region" description="Low complexity" evidence="3">
    <location>
        <begin position="203"/>
        <end position="213"/>
    </location>
</feature>
<feature type="compositionally biased region" description="Basic and acidic residues" evidence="3">
    <location>
        <begin position="366"/>
        <end position="380"/>
    </location>
</feature>
<feature type="compositionally biased region" description="Low complexity" evidence="3">
    <location>
        <begin position="221"/>
        <end position="235"/>
    </location>
</feature>
<dbReference type="InParanoid" id="A0A2V0PAT7"/>
<comment type="caution">
    <text evidence="4">The sequence shown here is derived from an EMBL/GenBank/DDBJ whole genome shotgun (WGS) entry which is preliminary data.</text>
</comment>
<dbReference type="AlphaFoldDB" id="A0A2V0PAT7"/>
<feature type="region of interest" description="Disordered" evidence="3">
    <location>
        <begin position="203"/>
        <end position="248"/>
    </location>
</feature>
<evidence type="ECO:0000256" key="1">
    <source>
        <dbReference type="ARBA" id="ARBA00023054"/>
    </source>
</evidence>
<sequence length="991" mass="101258">MKDQPWGVALRGFAPGLGVAPCDHFFFELYAAHPDGGAARAGEAGVPLYSSEQVPLDFDLLWEGPSVAGDDEHGSCGAAGADGRPAPLLHDPCGGELLLVVRCPWGEGGGGGSGGGAESGLPGFGQQGSLQGPQQQQQQEQQQGQADPGRGECQGQEEQGPPPQEQRRQQQQQQRQPQQGQRPLRLAVLVEGDRVRVELQERGACQQPQAQQQHEQHRQQQEQQEADAQQHARQQGSVQHGAPAAARGSAPVVLQFHLSLDRLRPLAAHEAQPPATGGAQLLNQLVIELQDGSYVPLPPPQRQPSEAGAAGAEAAPAAASASLDEAAWEVVVQRQASLSRAGSAAERQQQLFRWIVSNNTSLLGGLDERAPERRDDERRASHQSAGTSSGGVRDGMPASAVSAAAALAGAVYSPPAAAGGERSYDVREFASRTRRLVATFEQLREARARASEARARVEALVAASGGRARLQEQRLALRRARAGVDARAARAAEARQELAAAREAAAARRRMLAAKVTVLVEGAEALLRAHSRLRDAHSVLAGPGGRGRWREVHAALVARRNRLVTELGEVFRLGPAPVSQLRPSLLAAKLEADSWWAADGGIEAGGGGGSGGGSSGGGGGGGGGGSVSLSSARLQICGLELGLDLARRSLAGSLGWDGESDEEQRVAAALGYVAAVTERLAWYLGVPLRFPLVPRGSRSAVLDPAPVHQQPAGDRGSRIGWGLDALRATVAAPWQAALGVVAAATGVGAAAGGAADAGGAPRSASPAPAAAAGEGACCVELPLHYEASDRTRFAYGLFLLHKDVEQLLHAHGLSSSGPNHLLANLYALVTAAASGLPQPRHPGGGLGAAAGGGLGAAAAVAGGGQARAAQLAGLPVNAAATATAAKAATAAVQQTAEVAAAVAAAEAAASAAAAAAAAAEAAVAAAGGPLKVAQPLAAWDWGDVFADPQQQQQQQQQPPGEQHPNHQPQQPTVPGPTANGNGSAASARWPR</sequence>
<dbReference type="STRING" id="307507.A0A2V0PAT7"/>
<evidence type="ECO:0000313" key="4">
    <source>
        <dbReference type="EMBL" id="GBF94205.1"/>
    </source>
</evidence>
<dbReference type="PANTHER" id="PTHR15157:SF5">
    <property type="entry name" value="UV RADIATION RESISTANCE-ASSOCIATED GENE PROTEIN"/>
    <property type="match status" value="1"/>
</dbReference>
<feature type="region of interest" description="Disordered" evidence="3">
    <location>
        <begin position="942"/>
        <end position="991"/>
    </location>
</feature>
<proteinExistence type="predicted"/>